<dbReference type="AlphaFoldDB" id="A0A453HCK1"/>
<dbReference type="EnsemblPlants" id="AET4Gv20142500.41">
    <property type="protein sequence ID" value="AET4Gv20142500.41"/>
    <property type="gene ID" value="AET4Gv20142500"/>
</dbReference>
<reference evidence="3" key="2">
    <citation type="journal article" date="2017" name="Nat. Plants">
        <title>The Aegilops tauschii genome reveals multiple impacts of transposons.</title>
        <authorList>
            <person name="Zhao G."/>
            <person name="Zou C."/>
            <person name="Li K."/>
            <person name="Wang K."/>
            <person name="Li T."/>
            <person name="Gao L."/>
            <person name="Zhang X."/>
            <person name="Wang H."/>
            <person name="Yang Z."/>
            <person name="Liu X."/>
            <person name="Jiang W."/>
            <person name="Mao L."/>
            <person name="Kong X."/>
            <person name="Jiao Y."/>
            <person name="Jia J."/>
        </authorList>
    </citation>
    <scope>NUCLEOTIDE SEQUENCE [LARGE SCALE GENOMIC DNA]</scope>
    <source>
        <strain evidence="3">cv. AL8/78</strain>
    </source>
</reference>
<reference evidence="2" key="4">
    <citation type="submission" date="2019-03" db="UniProtKB">
        <authorList>
            <consortium name="EnsemblPlants"/>
        </authorList>
    </citation>
    <scope>IDENTIFICATION</scope>
</reference>
<reference evidence="2" key="5">
    <citation type="journal article" date="2021" name="G3 (Bethesda)">
        <title>Aegilops tauschii genome assembly Aet v5.0 features greater sequence contiguity and improved annotation.</title>
        <authorList>
            <person name="Wang L."/>
            <person name="Zhu T."/>
            <person name="Rodriguez J.C."/>
            <person name="Deal K.R."/>
            <person name="Dubcovsky J."/>
            <person name="McGuire P.E."/>
            <person name="Lux T."/>
            <person name="Spannagl M."/>
            <person name="Mayer K.F.X."/>
            <person name="Baldrich P."/>
            <person name="Meyers B.C."/>
            <person name="Huo N."/>
            <person name="Gu Y.Q."/>
            <person name="Zhou H."/>
            <person name="Devos K.M."/>
            <person name="Bennetzen J.L."/>
            <person name="Unver T."/>
            <person name="Budak H."/>
            <person name="Gulick P.J."/>
            <person name="Galiba G."/>
            <person name="Kalapos B."/>
            <person name="Nelson D.R."/>
            <person name="Li P."/>
            <person name="You F.M."/>
            <person name="Luo M.C."/>
            <person name="Dvorak J."/>
        </authorList>
    </citation>
    <scope>NUCLEOTIDE SEQUENCE [LARGE SCALE GENOMIC DNA]</scope>
    <source>
        <strain evidence="2">cv. AL8/78</strain>
    </source>
</reference>
<reference evidence="3" key="1">
    <citation type="journal article" date="2014" name="Science">
        <title>Ancient hybridizations among the ancestral genomes of bread wheat.</title>
        <authorList>
            <consortium name="International Wheat Genome Sequencing Consortium,"/>
            <person name="Marcussen T."/>
            <person name="Sandve S.R."/>
            <person name="Heier L."/>
            <person name="Spannagl M."/>
            <person name="Pfeifer M."/>
            <person name="Jakobsen K.S."/>
            <person name="Wulff B.B."/>
            <person name="Steuernagel B."/>
            <person name="Mayer K.F."/>
            <person name="Olsen O.A."/>
        </authorList>
    </citation>
    <scope>NUCLEOTIDE SEQUENCE [LARGE SCALE GENOMIC DNA]</scope>
    <source>
        <strain evidence="3">cv. AL8/78</strain>
    </source>
</reference>
<sequence>MKLNLLNFHFSSPSASRVYTIFDCCFSMMLPKIEHPGVGETDQEAEQSVVSPPSSSSLVRGDGERRSVWSSSSAIVQSALTGMC</sequence>
<organism evidence="2 3">
    <name type="scientific">Aegilops tauschii subsp. strangulata</name>
    <name type="common">Goatgrass</name>
    <dbReference type="NCBI Taxonomy" id="200361"/>
    <lineage>
        <taxon>Eukaryota</taxon>
        <taxon>Viridiplantae</taxon>
        <taxon>Streptophyta</taxon>
        <taxon>Embryophyta</taxon>
        <taxon>Tracheophyta</taxon>
        <taxon>Spermatophyta</taxon>
        <taxon>Magnoliopsida</taxon>
        <taxon>Liliopsida</taxon>
        <taxon>Poales</taxon>
        <taxon>Poaceae</taxon>
        <taxon>BOP clade</taxon>
        <taxon>Pooideae</taxon>
        <taxon>Triticodae</taxon>
        <taxon>Triticeae</taxon>
        <taxon>Triticinae</taxon>
        <taxon>Aegilops</taxon>
    </lineage>
</organism>
<proteinExistence type="predicted"/>
<protein>
    <submittedName>
        <fullName evidence="2">Uncharacterized protein</fullName>
    </submittedName>
</protein>
<evidence type="ECO:0000256" key="1">
    <source>
        <dbReference type="SAM" id="MobiDB-lite"/>
    </source>
</evidence>
<dbReference type="Proteomes" id="UP000015105">
    <property type="component" value="Chromosome 4D"/>
</dbReference>
<reference evidence="2" key="3">
    <citation type="journal article" date="2017" name="Nature">
        <title>Genome sequence of the progenitor of the wheat D genome Aegilops tauschii.</title>
        <authorList>
            <person name="Luo M.C."/>
            <person name="Gu Y.Q."/>
            <person name="Puiu D."/>
            <person name="Wang H."/>
            <person name="Twardziok S.O."/>
            <person name="Deal K.R."/>
            <person name="Huo N."/>
            <person name="Zhu T."/>
            <person name="Wang L."/>
            <person name="Wang Y."/>
            <person name="McGuire P.E."/>
            <person name="Liu S."/>
            <person name="Long H."/>
            <person name="Ramasamy R.K."/>
            <person name="Rodriguez J.C."/>
            <person name="Van S.L."/>
            <person name="Yuan L."/>
            <person name="Wang Z."/>
            <person name="Xia Z."/>
            <person name="Xiao L."/>
            <person name="Anderson O.D."/>
            <person name="Ouyang S."/>
            <person name="Liang Y."/>
            <person name="Zimin A.V."/>
            <person name="Pertea G."/>
            <person name="Qi P."/>
            <person name="Bennetzen J.L."/>
            <person name="Dai X."/>
            <person name="Dawson M.W."/>
            <person name="Muller H.G."/>
            <person name="Kugler K."/>
            <person name="Rivarola-Duarte L."/>
            <person name="Spannagl M."/>
            <person name="Mayer K.F.X."/>
            <person name="Lu F.H."/>
            <person name="Bevan M.W."/>
            <person name="Leroy P."/>
            <person name="Li P."/>
            <person name="You F.M."/>
            <person name="Sun Q."/>
            <person name="Liu Z."/>
            <person name="Lyons E."/>
            <person name="Wicker T."/>
            <person name="Salzberg S.L."/>
            <person name="Devos K.M."/>
            <person name="Dvorak J."/>
        </authorList>
    </citation>
    <scope>NUCLEOTIDE SEQUENCE [LARGE SCALE GENOMIC DNA]</scope>
    <source>
        <strain evidence="2">cv. AL8/78</strain>
    </source>
</reference>
<feature type="compositionally biased region" description="Low complexity" evidence="1">
    <location>
        <begin position="48"/>
        <end position="57"/>
    </location>
</feature>
<accession>A0A453HCK1</accession>
<evidence type="ECO:0000313" key="2">
    <source>
        <dbReference type="EnsemblPlants" id="AET4Gv20142500.41"/>
    </source>
</evidence>
<evidence type="ECO:0000313" key="3">
    <source>
        <dbReference type="Proteomes" id="UP000015105"/>
    </source>
</evidence>
<name>A0A453HCK1_AEGTS</name>
<keyword evidence="3" id="KW-1185">Reference proteome</keyword>
<dbReference type="Gramene" id="AET4Gv20142500.41">
    <property type="protein sequence ID" value="AET4Gv20142500.41"/>
    <property type="gene ID" value="AET4Gv20142500"/>
</dbReference>
<feature type="region of interest" description="Disordered" evidence="1">
    <location>
        <begin position="36"/>
        <end position="65"/>
    </location>
</feature>